<evidence type="ECO:0000256" key="8">
    <source>
        <dbReference type="ARBA" id="ARBA00023157"/>
    </source>
</evidence>
<sequence length="306" mass="33994">MRFLPIFLGLSALVSARCGTQPPSENLKAHHKYFQDKEDRDASSRLATRDVFNVTIDTYVHVILTNTTHVNRTALPAQIHSQIEVLNENYEGTGFSFNLLNITYTPNNNWQQINQESQTEWEVKSTLRRGDYTTLNIYYGGLGNDLLGYATFPDNVSPRDFLLDGVVNSITTLPGGAPPFDLGITAVHEIGHWLNLLHTFQPSGNDPDLPGCFGPGDYIHDTPAEAVASYGCPRLRDTCAGTNETTNQWSLPGVDPIHNFMDYSDDDCLSNFTPGQVIRMQNSWVEGRVAYVPGVAGRRARRGSGW</sequence>
<accession>A0ABR4IFZ8</accession>
<evidence type="ECO:0000256" key="1">
    <source>
        <dbReference type="ARBA" id="ARBA00008721"/>
    </source>
</evidence>
<name>A0ABR4IFZ8_9EURO</name>
<keyword evidence="3" id="KW-0479">Metal-binding</keyword>
<evidence type="ECO:0000256" key="5">
    <source>
        <dbReference type="ARBA" id="ARBA00022801"/>
    </source>
</evidence>
<dbReference type="PANTHER" id="PTHR47466">
    <property type="match status" value="1"/>
</dbReference>
<organism evidence="11 12">
    <name type="scientific">Aspergillus cavernicola</name>
    <dbReference type="NCBI Taxonomy" id="176166"/>
    <lineage>
        <taxon>Eukaryota</taxon>
        <taxon>Fungi</taxon>
        <taxon>Dikarya</taxon>
        <taxon>Ascomycota</taxon>
        <taxon>Pezizomycotina</taxon>
        <taxon>Eurotiomycetes</taxon>
        <taxon>Eurotiomycetidae</taxon>
        <taxon>Eurotiales</taxon>
        <taxon>Aspergillaceae</taxon>
        <taxon>Aspergillus</taxon>
        <taxon>Aspergillus subgen. Nidulantes</taxon>
    </lineage>
</organism>
<proteinExistence type="inferred from homology"/>
<keyword evidence="4 9" id="KW-0732">Signal</keyword>
<comment type="caution">
    <text evidence="11">The sequence shown here is derived from an EMBL/GenBank/DDBJ whole genome shotgun (WGS) entry which is preliminary data.</text>
</comment>
<dbReference type="InterPro" id="IPR024079">
    <property type="entry name" value="MetalloPept_cat_dom_sf"/>
</dbReference>
<evidence type="ECO:0000256" key="7">
    <source>
        <dbReference type="ARBA" id="ARBA00023049"/>
    </source>
</evidence>
<reference evidence="11 12" key="1">
    <citation type="submission" date="2024-07" db="EMBL/GenBank/DDBJ databases">
        <title>Section-level genome sequencing and comparative genomics of Aspergillus sections Usti and Cavernicolus.</title>
        <authorList>
            <consortium name="Lawrence Berkeley National Laboratory"/>
            <person name="Nybo J.L."/>
            <person name="Vesth T.C."/>
            <person name="Theobald S."/>
            <person name="Frisvad J.C."/>
            <person name="Larsen T.O."/>
            <person name="Kjaerboelling I."/>
            <person name="Rothschild-Mancinelli K."/>
            <person name="Lyhne E.K."/>
            <person name="Kogle M.E."/>
            <person name="Barry K."/>
            <person name="Clum A."/>
            <person name="Na H."/>
            <person name="Ledsgaard L."/>
            <person name="Lin J."/>
            <person name="Lipzen A."/>
            <person name="Kuo A."/>
            <person name="Riley R."/>
            <person name="Mondo S."/>
            <person name="LaButti K."/>
            <person name="Haridas S."/>
            <person name="Pangalinan J."/>
            <person name="Salamov A.A."/>
            <person name="Simmons B.A."/>
            <person name="Magnuson J.K."/>
            <person name="Chen J."/>
            <person name="Drula E."/>
            <person name="Henrissat B."/>
            <person name="Wiebenga A."/>
            <person name="Lubbers R.J."/>
            <person name="Gomes A.C."/>
            <person name="Makela M.R."/>
            <person name="Stajich J."/>
            <person name="Grigoriev I.V."/>
            <person name="Mortensen U.H."/>
            <person name="De vries R.P."/>
            <person name="Baker S.E."/>
            <person name="Andersen M.R."/>
        </authorList>
    </citation>
    <scope>NUCLEOTIDE SEQUENCE [LARGE SCALE GENOMIC DNA]</scope>
    <source>
        <strain evidence="11 12">CBS 600.67</strain>
    </source>
</reference>
<evidence type="ECO:0000313" key="12">
    <source>
        <dbReference type="Proteomes" id="UP001610335"/>
    </source>
</evidence>
<evidence type="ECO:0000256" key="2">
    <source>
        <dbReference type="ARBA" id="ARBA00022670"/>
    </source>
</evidence>
<evidence type="ECO:0000256" key="6">
    <source>
        <dbReference type="ARBA" id="ARBA00022833"/>
    </source>
</evidence>
<dbReference type="Proteomes" id="UP001610335">
    <property type="component" value="Unassembled WGS sequence"/>
</dbReference>
<feature type="domain" description="Peptidase M43 pregnancy-associated plasma-A" evidence="10">
    <location>
        <begin position="184"/>
        <end position="282"/>
    </location>
</feature>
<evidence type="ECO:0000313" key="11">
    <source>
        <dbReference type="EMBL" id="KAL2825837.1"/>
    </source>
</evidence>
<keyword evidence="2" id="KW-0645">Protease</keyword>
<gene>
    <name evidence="11" type="ORF">BDW59DRAFT_179815</name>
</gene>
<evidence type="ECO:0000256" key="3">
    <source>
        <dbReference type="ARBA" id="ARBA00022723"/>
    </source>
</evidence>
<dbReference type="EMBL" id="JBFXLS010000034">
    <property type="protein sequence ID" value="KAL2825837.1"/>
    <property type="molecule type" value="Genomic_DNA"/>
</dbReference>
<keyword evidence="12" id="KW-1185">Reference proteome</keyword>
<keyword evidence="6" id="KW-0862">Zinc</keyword>
<keyword evidence="5" id="KW-0378">Hydrolase</keyword>
<evidence type="ECO:0000256" key="4">
    <source>
        <dbReference type="ARBA" id="ARBA00022729"/>
    </source>
</evidence>
<feature type="signal peptide" evidence="9">
    <location>
        <begin position="1"/>
        <end position="16"/>
    </location>
</feature>
<dbReference type="InterPro" id="IPR008754">
    <property type="entry name" value="Peptidase_M43"/>
</dbReference>
<protein>
    <recommendedName>
        <fullName evidence="10">Peptidase M43 pregnancy-associated plasma-A domain-containing protein</fullName>
    </recommendedName>
</protein>
<dbReference type="Gene3D" id="3.40.390.10">
    <property type="entry name" value="Collagenase (Catalytic Domain)"/>
    <property type="match status" value="1"/>
</dbReference>
<feature type="chain" id="PRO_5046151956" description="Peptidase M43 pregnancy-associated plasma-A domain-containing protein" evidence="9">
    <location>
        <begin position="17"/>
        <end position="306"/>
    </location>
</feature>
<dbReference type="CDD" id="cd04275">
    <property type="entry name" value="ZnMc_pappalysin_like"/>
    <property type="match status" value="1"/>
</dbReference>
<evidence type="ECO:0000256" key="9">
    <source>
        <dbReference type="SAM" id="SignalP"/>
    </source>
</evidence>
<dbReference type="SUPFAM" id="SSF55486">
    <property type="entry name" value="Metalloproteases ('zincins'), catalytic domain"/>
    <property type="match status" value="1"/>
</dbReference>
<keyword evidence="7" id="KW-0482">Metalloprotease</keyword>
<keyword evidence="8" id="KW-1015">Disulfide bond</keyword>
<comment type="similarity">
    <text evidence="1">Belongs to the peptidase M43B family.</text>
</comment>
<dbReference type="PANTHER" id="PTHR47466:SF1">
    <property type="entry name" value="METALLOPROTEASE MEP1 (AFU_ORTHOLOGUE AFUA_1G07730)-RELATED"/>
    <property type="match status" value="1"/>
</dbReference>
<evidence type="ECO:0000259" key="10">
    <source>
        <dbReference type="Pfam" id="PF05572"/>
    </source>
</evidence>
<dbReference type="Pfam" id="PF05572">
    <property type="entry name" value="Peptidase_M43"/>
    <property type="match status" value="1"/>
</dbReference>